<evidence type="ECO:0000259" key="1">
    <source>
        <dbReference type="Pfam" id="PF04542"/>
    </source>
</evidence>
<dbReference type="RefSeq" id="WP_256549506.1">
    <property type="nucleotide sequence ID" value="NZ_CP101751.1"/>
</dbReference>
<dbReference type="Gene3D" id="1.25.40.10">
    <property type="entry name" value="Tetratricopeptide repeat domain"/>
    <property type="match status" value="1"/>
</dbReference>
<dbReference type="Gene3D" id="1.10.10.10">
    <property type="entry name" value="Winged helix-like DNA-binding domain superfamily/Winged helix DNA-binding domain"/>
    <property type="match status" value="1"/>
</dbReference>
<accession>A0ABY5ILX0</accession>
<dbReference type="PANTHER" id="PTHR47756:SF2">
    <property type="entry name" value="BLL6612 PROTEIN"/>
    <property type="match status" value="1"/>
</dbReference>
<evidence type="ECO:0000313" key="5">
    <source>
        <dbReference type="Proteomes" id="UP001059844"/>
    </source>
</evidence>
<dbReference type="Pfam" id="PF20239">
    <property type="entry name" value="DUF6596"/>
    <property type="match status" value="1"/>
</dbReference>
<dbReference type="Pfam" id="PF08281">
    <property type="entry name" value="Sigma70_r4_2"/>
    <property type="match status" value="1"/>
</dbReference>
<dbReference type="SUPFAM" id="SSF88659">
    <property type="entry name" value="Sigma3 and sigma4 domains of RNA polymerase sigma factors"/>
    <property type="match status" value="1"/>
</dbReference>
<dbReference type="Proteomes" id="UP001059844">
    <property type="component" value="Chromosome"/>
</dbReference>
<dbReference type="InterPro" id="IPR011990">
    <property type="entry name" value="TPR-like_helical_dom_sf"/>
</dbReference>
<dbReference type="InterPro" id="IPR014284">
    <property type="entry name" value="RNA_pol_sigma-70_dom"/>
</dbReference>
<evidence type="ECO:0000259" key="3">
    <source>
        <dbReference type="Pfam" id="PF20239"/>
    </source>
</evidence>
<feature type="domain" description="DUF6596" evidence="3">
    <location>
        <begin position="193"/>
        <end position="288"/>
    </location>
</feature>
<dbReference type="InterPro" id="IPR036388">
    <property type="entry name" value="WH-like_DNA-bd_sf"/>
</dbReference>
<sequence length="419" mass="48504">MMKHSEDKQPINHLTAHLFRENAGKMTAVLSRWYGIENLDCITDAIQDTFESAILKWRYSGVPDNPAAWLMRVARNTTINQLKRNRKTTSLTEIDNIKKTEPDVVFSDHEITDSQFCLLLACCRLELSVQKRIIITLHILCGFGTKEIANALLMSDDAIKKALYRAKADLKNKQQLFVNPGQQDIQTHITLLHTLLYLLFNEGYKVTNGKTGINTDLCYEAIRLLKMVREYDPTHTETNGLLALLFFTIARFPARMTTTGEWLTLAEQDRNLWNDKLIAEGFYYLNHARPEKELNAYYLEALIASLHCTAPNFDQTNWTQIVYLYRQLEVLQPDSVLLRLNRIVAEMHVEMNFELLEAIDRLETLLTNEDRFVFLTAKAYGYKKLDDTIMAANWYREALSYAKTEIDRTFILKKLASDQ</sequence>
<evidence type="ECO:0000259" key="2">
    <source>
        <dbReference type="Pfam" id="PF08281"/>
    </source>
</evidence>
<keyword evidence="5" id="KW-1185">Reference proteome</keyword>
<evidence type="ECO:0000313" key="4">
    <source>
        <dbReference type="EMBL" id="UUC43838.1"/>
    </source>
</evidence>
<dbReference type="PANTHER" id="PTHR47756">
    <property type="entry name" value="BLL6612 PROTEIN-RELATED"/>
    <property type="match status" value="1"/>
</dbReference>
<dbReference type="SUPFAM" id="SSF88946">
    <property type="entry name" value="Sigma2 domain of RNA polymerase sigma factors"/>
    <property type="match status" value="1"/>
</dbReference>
<organism evidence="4 5">
    <name type="scientific">Flavobacterium cerinum</name>
    <dbReference type="NCBI Taxonomy" id="2502784"/>
    <lineage>
        <taxon>Bacteria</taxon>
        <taxon>Pseudomonadati</taxon>
        <taxon>Bacteroidota</taxon>
        <taxon>Flavobacteriia</taxon>
        <taxon>Flavobacteriales</taxon>
        <taxon>Flavobacteriaceae</taxon>
        <taxon>Flavobacterium</taxon>
    </lineage>
</organism>
<dbReference type="InterPro" id="IPR046531">
    <property type="entry name" value="DUF6596"/>
</dbReference>
<dbReference type="NCBIfam" id="TIGR02937">
    <property type="entry name" value="sigma70-ECF"/>
    <property type="match status" value="1"/>
</dbReference>
<dbReference type="Pfam" id="PF04542">
    <property type="entry name" value="Sigma70_r2"/>
    <property type="match status" value="1"/>
</dbReference>
<feature type="domain" description="RNA polymerase sigma-70 region 2" evidence="1">
    <location>
        <begin position="18"/>
        <end position="87"/>
    </location>
</feature>
<name>A0ABY5ILX0_9FLAO</name>
<reference evidence="4" key="1">
    <citation type="submission" date="2022-07" db="EMBL/GenBank/DDBJ databases">
        <title>Isolation, identification, and degradation of a PFOSA degrading strain from sewage treatment plant.</title>
        <authorList>
            <person name="Zhang L."/>
            <person name="Huo Y."/>
        </authorList>
    </citation>
    <scope>NUCLEOTIDE SEQUENCE</scope>
    <source>
        <strain evidence="4">C1</strain>
    </source>
</reference>
<dbReference type="InterPro" id="IPR007627">
    <property type="entry name" value="RNA_pol_sigma70_r2"/>
</dbReference>
<dbReference type="Gene3D" id="1.10.1740.10">
    <property type="match status" value="1"/>
</dbReference>
<dbReference type="InterPro" id="IPR013324">
    <property type="entry name" value="RNA_pol_sigma_r3/r4-like"/>
</dbReference>
<dbReference type="InterPro" id="IPR013325">
    <property type="entry name" value="RNA_pol_sigma_r2"/>
</dbReference>
<proteinExistence type="predicted"/>
<dbReference type="InterPro" id="IPR013249">
    <property type="entry name" value="RNA_pol_sigma70_r4_t2"/>
</dbReference>
<gene>
    <name evidence="4" type="ORF">NOX80_09355</name>
</gene>
<dbReference type="EMBL" id="CP101751">
    <property type="protein sequence ID" value="UUC43838.1"/>
    <property type="molecule type" value="Genomic_DNA"/>
</dbReference>
<protein>
    <submittedName>
        <fullName evidence="4">Sigma-70 family RNA polymerase sigma factor</fullName>
    </submittedName>
</protein>
<feature type="domain" description="RNA polymerase sigma factor 70 region 4 type 2" evidence="2">
    <location>
        <begin position="122"/>
        <end position="170"/>
    </location>
</feature>